<organism evidence="6 7">
    <name type="scientific">Edaphochlamys debaryana</name>
    <dbReference type="NCBI Taxonomy" id="47281"/>
    <lineage>
        <taxon>Eukaryota</taxon>
        <taxon>Viridiplantae</taxon>
        <taxon>Chlorophyta</taxon>
        <taxon>core chlorophytes</taxon>
        <taxon>Chlorophyceae</taxon>
        <taxon>CS clade</taxon>
        <taxon>Chlamydomonadales</taxon>
        <taxon>Chlamydomonadales incertae sedis</taxon>
        <taxon>Edaphochlamys</taxon>
    </lineage>
</organism>
<dbReference type="OrthoDB" id="10248475at2759"/>
<evidence type="ECO:0000256" key="3">
    <source>
        <dbReference type="ARBA" id="ARBA00022833"/>
    </source>
</evidence>
<dbReference type="Proteomes" id="UP000612055">
    <property type="component" value="Unassembled WGS sequence"/>
</dbReference>
<comment type="caution">
    <text evidence="6">The sequence shown here is derived from an EMBL/GenBank/DDBJ whole genome shotgun (WGS) entry which is preliminary data.</text>
</comment>
<dbReference type="GO" id="GO:0008270">
    <property type="term" value="F:zinc ion binding"/>
    <property type="evidence" value="ECO:0007669"/>
    <property type="project" value="UniProtKB-UniRule"/>
</dbReference>
<comment type="similarity">
    <text evidence="1 5">Belongs to the beta-class carbonic anhydrase family.</text>
</comment>
<sequence length="173" mass="18493">MAAASSDVPQDLHSEFLRNNADFAAKFEDGSLPLPPARQALVLACMDARLHPEKVLGIRIGACHCVRNAGGRASDDAIRSIAISQRLLGTKEVHIVHHTDCGMLTFTNDQIAAKIKTDLGVDVAGRDFLPFPDLDQSVRDDVAIVKASPLVAPGTVVHGYVYDVTTGKVRVVA</sequence>
<dbReference type="AlphaFoldDB" id="A0A835XJ46"/>
<reference evidence="6" key="1">
    <citation type="journal article" date="2020" name="bioRxiv">
        <title>Comparative genomics of Chlamydomonas.</title>
        <authorList>
            <person name="Craig R.J."/>
            <person name="Hasan A.R."/>
            <person name="Ness R.W."/>
            <person name="Keightley P.D."/>
        </authorList>
    </citation>
    <scope>NUCLEOTIDE SEQUENCE</scope>
    <source>
        <strain evidence="6">CCAP 11/70</strain>
    </source>
</reference>
<feature type="binding site" evidence="4">
    <location>
        <position position="98"/>
    </location>
    <ligand>
        <name>Zn(2+)</name>
        <dbReference type="ChEBI" id="CHEBI:29105"/>
    </ligand>
</feature>
<dbReference type="PANTHER" id="PTHR43175:SF3">
    <property type="entry name" value="CARBON DISULFIDE HYDROLASE"/>
    <property type="match status" value="1"/>
</dbReference>
<evidence type="ECO:0000256" key="5">
    <source>
        <dbReference type="RuleBase" id="RU003956"/>
    </source>
</evidence>
<gene>
    <name evidence="6" type="ORF">HYH03_015644</name>
</gene>
<protein>
    <recommendedName>
        <fullName evidence="5">Carbonic anhydrase</fullName>
        <ecNumber evidence="5">4.2.1.1</ecNumber>
    </recommendedName>
    <alternativeName>
        <fullName evidence="5">Carbonate dehydratase</fullName>
    </alternativeName>
</protein>
<proteinExistence type="inferred from homology"/>
<evidence type="ECO:0000256" key="1">
    <source>
        <dbReference type="ARBA" id="ARBA00006217"/>
    </source>
</evidence>
<keyword evidence="5" id="KW-0456">Lyase</keyword>
<accession>A0A835XJ46</accession>
<dbReference type="CDD" id="cd03379">
    <property type="entry name" value="beta_CA_cladeD"/>
    <property type="match status" value="1"/>
</dbReference>
<comment type="catalytic activity">
    <reaction evidence="5">
        <text>hydrogencarbonate + H(+) = CO2 + H2O</text>
        <dbReference type="Rhea" id="RHEA:10748"/>
        <dbReference type="ChEBI" id="CHEBI:15377"/>
        <dbReference type="ChEBI" id="CHEBI:15378"/>
        <dbReference type="ChEBI" id="CHEBI:16526"/>
        <dbReference type="ChEBI" id="CHEBI:17544"/>
        <dbReference type="EC" id="4.2.1.1"/>
    </reaction>
</comment>
<name>A0A835XJ46_9CHLO</name>
<dbReference type="EMBL" id="JAEHOE010000125">
    <property type="protein sequence ID" value="KAG2485672.1"/>
    <property type="molecule type" value="Genomic_DNA"/>
</dbReference>
<dbReference type="PANTHER" id="PTHR43175">
    <property type="entry name" value="CARBONIC ANHYDRASE"/>
    <property type="match status" value="1"/>
</dbReference>
<comment type="function">
    <text evidence="5">Reversible hydration of carbon dioxide.</text>
</comment>
<dbReference type="SUPFAM" id="SSF53056">
    <property type="entry name" value="beta-carbonic anhydrase, cab"/>
    <property type="match status" value="1"/>
</dbReference>
<dbReference type="InterPro" id="IPR001765">
    <property type="entry name" value="Carbonic_anhydrase"/>
</dbReference>
<feature type="binding site" evidence="4">
    <location>
        <position position="101"/>
    </location>
    <ligand>
        <name>Zn(2+)</name>
        <dbReference type="ChEBI" id="CHEBI:29105"/>
    </ligand>
</feature>
<dbReference type="InterPro" id="IPR036874">
    <property type="entry name" value="Carbonic_anhydrase_sf"/>
</dbReference>
<dbReference type="Pfam" id="PF00484">
    <property type="entry name" value="Pro_CA"/>
    <property type="match status" value="1"/>
</dbReference>
<evidence type="ECO:0000256" key="2">
    <source>
        <dbReference type="ARBA" id="ARBA00022723"/>
    </source>
</evidence>
<dbReference type="GO" id="GO:0004089">
    <property type="term" value="F:carbonate dehydratase activity"/>
    <property type="evidence" value="ECO:0007669"/>
    <property type="project" value="UniProtKB-UniRule"/>
</dbReference>
<dbReference type="EC" id="4.2.1.1" evidence="5"/>
<dbReference type="Gene3D" id="3.40.1050.10">
    <property type="entry name" value="Carbonic anhydrase"/>
    <property type="match status" value="1"/>
</dbReference>
<evidence type="ECO:0000313" key="7">
    <source>
        <dbReference type="Proteomes" id="UP000612055"/>
    </source>
</evidence>
<keyword evidence="7" id="KW-1185">Reference proteome</keyword>
<evidence type="ECO:0000256" key="4">
    <source>
        <dbReference type="PIRSR" id="PIRSR601765-1"/>
    </source>
</evidence>
<feature type="binding site" evidence="4">
    <location>
        <position position="47"/>
    </location>
    <ligand>
        <name>Zn(2+)</name>
        <dbReference type="ChEBI" id="CHEBI:29105"/>
    </ligand>
</feature>
<evidence type="ECO:0000313" key="6">
    <source>
        <dbReference type="EMBL" id="KAG2485672.1"/>
    </source>
</evidence>
<comment type="cofactor">
    <cofactor evidence="4">
        <name>Zn(2+)</name>
        <dbReference type="ChEBI" id="CHEBI:29105"/>
    </cofactor>
    <text evidence="4">Binds 1 zinc ion per subunit.</text>
</comment>
<keyword evidence="3 4" id="KW-0862">Zinc</keyword>
<keyword evidence="2 4" id="KW-0479">Metal-binding</keyword>
<feature type="binding site" evidence="4">
    <location>
        <position position="45"/>
    </location>
    <ligand>
        <name>Zn(2+)</name>
        <dbReference type="ChEBI" id="CHEBI:29105"/>
    </ligand>
</feature>
<dbReference type="SMART" id="SM00947">
    <property type="entry name" value="Pro_CA"/>
    <property type="match status" value="1"/>
</dbReference>